<dbReference type="SMART" id="SM01266">
    <property type="entry name" value="Mac"/>
    <property type="match status" value="1"/>
</dbReference>
<dbReference type="Gene3D" id="2.160.10.10">
    <property type="entry name" value="Hexapeptide repeat proteins"/>
    <property type="match status" value="1"/>
</dbReference>
<sequence>MSMAQRRAAGLLWVDTGENMDQQVYARGLCQDFNHTRGTETEKREEILQKLFAFCGEGVWIEPPLTLAMGNTVSIGKGTYVNSNLTLVDDYEINIGEGVLIAPNVTISTTNHPMHYMARQHGEMYCKKVVIEDHVWIGSNVVICAGVTVGKGSVIGAGSVVTRDILPMSFAAGVPCKVIREITDEDLKEFEPIPE</sequence>
<feature type="domain" description="Maltose/galactoside acetyltransferase" evidence="6">
    <location>
        <begin position="4"/>
        <end position="57"/>
    </location>
</feature>
<dbReference type="Proteomes" id="UP000824230">
    <property type="component" value="Unassembled WGS sequence"/>
</dbReference>
<dbReference type="FunFam" id="2.160.10.10:FF:000025">
    <property type="entry name" value="Hexapeptide-repeat containing-acetyltransferase"/>
    <property type="match status" value="1"/>
</dbReference>
<reference evidence="7" key="1">
    <citation type="journal article" date="2021" name="PeerJ">
        <title>Extensive microbial diversity within the chicken gut microbiome revealed by metagenomics and culture.</title>
        <authorList>
            <person name="Gilroy R."/>
            <person name="Ravi A."/>
            <person name="Getino M."/>
            <person name="Pursley I."/>
            <person name="Horton D.L."/>
            <person name="Alikhan N.F."/>
            <person name="Baker D."/>
            <person name="Gharbi K."/>
            <person name="Hall N."/>
            <person name="Watson M."/>
            <person name="Adriaenssens E.M."/>
            <person name="Foster-Nyarko E."/>
            <person name="Jarju S."/>
            <person name="Secka A."/>
            <person name="Antonio M."/>
            <person name="Oren A."/>
            <person name="Chaudhuri R.R."/>
            <person name="La Ragione R."/>
            <person name="Hildebrand F."/>
            <person name="Pallen M.J."/>
        </authorList>
    </citation>
    <scope>NUCLEOTIDE SEQUENCE</scope>
    <source>
        <strain evidence="7">ChiHjej12B11-1927</strain>
    </source>
</reference>
<proteinExistence type="inferred from homology"/>
<dbReference type="InterPro" id="IPR001451">
    <property type="entry name" value="Hexapep"/>
</dbReference>
<evidence type="ECO:0000256" key="5">
    <source>
        <dbReference type="RuleBase" id="RU367021"/>
    </source>
</evidence>
<dbReference type="Pfam" id="PF12464">
    <property type="entry name" value="Mac"/>
    <property type="match status" value="1"/>
</dbReference>
<dbReference type="EC" id="2.3.1.-" evidence="5"/>
<evidence type="ECO:0000256" key="2">
    <source>
        <dbReference type="ARBA" id="ARBA00022679"/>
    </source>
</evidence>
<evidence type="ECO:0000313" key="8">
    <source>
        <dbReference type="Proteomes" id="UP000824230"/>
    </source>
</evidence>
<comment type="caution">
    <text evidence="7">The sequence shown here is derived from an EMBL/GenBank/DDBJ whole genome shotgun (WGS) entry which is preliminary data.</text>
</comment>
<keyword evidence="3" id="KW-0677">Repeat</keyword>
<evidence type="ECO:0000256" key="4">
    <source>
        <dbReference type="ARBA" id="ARBA00023315"/>
    </source>
</evidence>
<accession>A0A9D1VN87</accession>
<dbReference type="InterPro" id="IPR011004">
    <property type="entry name" value="Trimer_LpxA-like_sf"/>
</dbReference>
<protein>
    <recommendedName>
        <fullName evidence="5">Acetyltransferase</fullName>
        <ecNumber evidence="5">2.3.1.-</ecNumber>
    </recommendedName>
</protein>
<dbReference type="PROSITE" id="PS00101">
    <property type="entry name" value="HEXAPEP_TRANSFERASES"/>
    <property type="match status" value="1"/>
</dbReference>
<dbReference type="AlphaFoldDB" id="A0A9D1VN87"/>
<dbReference type="SUPFAM" id="SSF51161">
    <property type="entry name" value="Trimeric LpxA-like enzymes"/>
    <property type="match status" value="1"/>
</dbReference>
<evidence type="ECO:0000259" key="6">
    <source>
        <dbReference type="SMART" id="SM01266"/>
    </source>
</evidence>
<evidence type="ECO:0000256" key="1">
    <source>
        <dbReference type="ARBA" id="ARBA00007274"/>
    </source>
</evidence>
<dbReference type="GO" id="GO:0008870">
    <property type="term" value="F:galactoside O-acetyltransferase activity"/>
    <property type="evidence" value="ECO:0007669"/>
    <property type="project" value="TreeGrafter"/>
</dbReference>
<evidence type="ECO:0000256" key="3">
    <source>
        <dbReference type="ARBA" id="ARBA00022737"/>
    </source>
</evidence>
<gene>
    <name evidence="7" type="ORF">H9738_11435</name>
</gene>
<organism evidence="7 8">
    <name type="scientific">Candidatus Blautia pullistercoris</name>
    <dbReference type="NCBI Taxonomy" id="2838499"/>
    <lineage>
        <taxon>Bacteria</taxon>
        <taxon>Bacillati</taxon>
        <taxon>Bacillota</taxon>
        <taxon>Clostridia</taxon>
        <taxon>Lachnospirales</taxon>
        <taxon>Lachnospiraceae</taxon>
        <taxon>Blautia</taxon>
    </lineage>
</organism>
<keyword evidence="2 5" id="KW-0808">Transferase</keyword>
<evidence type="ECO:0000313" key="7">
    <source>
        <dbReference type="EMBL" id="HIX38460.1"/>
    </source>
</evidence>
<comment type="similarity">
    <text evidence="1 5">Belongs to the transferase hexapeptide repeat family.</text>
</comment>
<dbReference type="Pfam" id="PF00132">
    <property type="entry name" value="Hexapep"/>
    <property type="match status" value="1"/>
</dbReference>
<dbReference type="InterPro" id="IPR024688">
    <property type="entry name" value="Mac_dom"/>
</dbReference>
<reference evidence="7" key="2">
    <citation type="submission" date="2021-04" db="EMBL/GenBank/DDBJ databases">
        <authorList>
            <person name="Gilroy R."/>
        </authorList>
    </citation>
    <scope>NUCLEOTIDE SEQUENCE</scope>
    <source>
        <strain evidence="7">ChiHjej12B11-1927</strain>
    </source>
</reference>
<dbReference type="CDD" id="cd03357">
    <property type="entry name" value="LbH_MAT_GAT"/>
    <property type="match status" value="1"/>
</dbReference>
<dbReference type="InterPro" id="IPR018357">
    <property type="entry name" value="Hexapep_transf_CS"/>
</dbReference>
<keyword evidence="4 5" id="KW-0012">Acyltransferase</keyword>
<name>A0A9D1VN87_9FIRM</name>
<dbReference type="PANTHER" id="PTHR43017">
    <property type="entry name" value="GALACTOSIDE O-ACETYLTRANSFERASE"/>
    <property type="match status" value="1"/>
</dbReference>
<dbReference type="EMBL" id="DXFG01000253">
    <property type="protein sequence ID" value="HIX38460.1"/>
    <property type="molecule type" value="Genomic_DNA"/>
</dbReference>
<dbReference type="InterPro" id="IPR039369">
    <property type="entry name" value="LacA-like"/>
</dbReference>
<dbReference type="PANTHER" id="PTHR43017:SF1">
    <property type="entry name" value="ACETYLTRANSFERASE YJL218W-RELATED"/>
    <property type="match status" value="1"/>
</dbReference>